<sequence length="344" mass="38530">MSKPTFSIDISAGEPISLEAQAILSRLSPQGCYHESMNLRLPFGIYNVSIERICDKLRRLCTRLEQFFLEVTRVEGEPAETANLRQEIVDYIELALYAAAEHVDDLEAIASGFFKDKHHKTKNAPYRAFEIDLKAHKKFVATAANNIKHQQARIRLYSMEYQNGPNHGCLHGYFIEGVTRGQVGPSGVLHREQPIFSVTTFVWEIIVFVLLGSMSLANFLRSQTHQFAGPVKNPSVDSFTKTFVAAARLPNYTFGEQHPFERVSLSLTASSDGPLTSIDSGLYGSLLHQWMPELGLTYGRYSFGYQGDGVTKSFTLVAPKAVSLRNWGRPPIEENSTASTRNQY</sequence>
<name>A0ABW9EAY9_9BURK</name>
<dbReference type="Proteomes" id="UP001629392">
    <property type="component" value="Unassembled WGS sequence"/>
</dbReference>
<keyword evidence="2" id="KW-1185">Reference proteome</keyword>
<evidence type="ECO:0000313" key="1">
    <source>
        <dbReference type="EMBL" id="MFM0716704.1"/>
    </source>
</evidence>
<dbReference type="RefSeq" id="WP_408152864.1">
    <property type="nucleotide sequence ID" value="NZ_JAQQCL010000006.1"/>
</dbReference>
<proteinExistence type="predicted"/>
<accession>A0ABW9EAY9</accession>
<comment type="caution">
    <text evidence="1">The sequence shown here is derived from an EMBL/GenBank/DDBJ whole genome shotgun (WGS) entry which is preliminary data.</text>
</comment>
<reference evidence="1 2" key="1">
    <citation type="journal article" date="2024" name="Chem. Sci.">
        <title>Discovery of megapolipeptins by genome mining of a Burkholderiales bacteria collection.</title>
        <authorList>
            <person name="Paulo B.S."/>
            <person name="Recchia M.J.J."/>
            <person name="Lee S."/>
            <person name="Fergusson C.H."/>
            <person name="Romanowski S.B."/>
            <person name="Hernandez A."/>
            <person name="Krull N."/>
            <person name="Liu D.Y."/>
            <person name="Cavanagh H."/>
            <person name="Bos A."/>
            <person name="Gray C.A."/>
            <person name="Murphy B.T."/>
            <person name="Linington R.G."/>
            <person name="Eustaquio A.S."/>
        </authorList>
    </citation>
    <scope>NUCLEOTIDE SEQUENCE [LARGE SCALE GENOMIC DNA]</scope>
    <source>
        <strain evidence="1 2">RL17-350-BIC-E</strain>
    </source>
</reference>
<evidence type="ECO:0000313" key="2">
    <source>
        <dbReference type="Proteomes" id="UP001629392"/>
    </source>
</evidence>
<protein>
    <submittedName>
        <fullName evidence="1">Uncharacterized protein</fullName>
    </submittedName>
</protein>
<dbReference type="EMBL" id="JAQQCL010000006">
    <property type="protein sequence ID" value="MFM0716704.1"/>
    <property type="molecule type" value="Genomic_DNA"/>
</dbReference>
<gene>
    <name evidence="1" type="ORF">PQQ73_10210</name>
</gene>
<organism evidence="1 2">
    <name type="scientific">Paraburkholderia strydomiana</name>
    <dbReference type="NCBI Taxonomy" id="1245417"/>
    <lineage>
        <taxon>Bacteria</taxon>
        <taxon>Pseudomonadati</taxon>
        <taxon>Pseudomonadota</taxon>
        <taxon>Betaproteobacteria</taxon>
        <taxon>Burkholderiales</taxon>
        <taxon>Burkholderiaceae</taxon>
        <taxon>Paraburkholderia</taxon>
    </lineage>
</organism>